<name>A0A078ABN1_STYLE</name>
<evidence type="ECO:0000313" key="3">
    <source>
        <dbReference type="Proteomes" id="UP000039865"/>
    </source>
</evidence>
<feature type="compositionally biased region" description="Polar residues" evidence="1">
    <location>
        <begin position="30"/>
        <end position="43"/>
    </location>
</feature>
<dbReference type="AlphaFoldDB" id="A0A078ABN1"/>
<dbReference type="Proteomes" id="UP000039865">
    <property type="component" value="Unassembled WGS sequence"/>
</dbReference>
<gene>
    <name evidence="2" type="primary">Contig13816.g14737</name>
    <name evidence="2" type="ORF">STYLEM_8696</name>
</gene>
<dbReference type="EMBL" id="CCKQ01008269">
    <property type="protein sequence ID" value="CDW79705.1"/>
    <property type="molecule type" value="Genomic_DNA"/>
</dbReference>
<reference evidence="2 3" key="1">
    <citation type="submission" date="2014-06" db="EMBL/GenBank/DDBJ databases">
        <authorList>
            <person name="Swart Estienne"/>
        </authorList>
    </citation>
    <scope>NUCLEOTIDE SEQUENCE [LARGE SCALE GENOMIC DNA]</scope>
    <source>
        <strain evidence="2 3">130c</strain>
    </source>
</reference>
<sequence>MESTKILTDYYQMTKRGSINQIISRIKSSSQEKQTNYLASSTPSSRKGSIKSIKIQTPASNITNNSSKKRDSKQTAKNTPFTPVKITPKFQQPFMIQNLGTIRTRLNSGKLQTPLVNPQIQTQDKNQQGKVLQQNSLFRNSSMIFDQGIKCTTQRSGEYQMKPTNYTVSTDVTQRNHLSQDTTTTNKRQANQREDQYATTFSVIGEKRSIRQATQLSVPPISHGMKGVKGHCQSQSSLLQAAESTYKRAFKTPERVFLEDQRSGQLKVFKQVRDEDLFPGIYNNTQFSLINLNFYHKQRECDYETDIDSLQKAKEILRKDLMDALDFFVKKDPLITVESQYMTMHTEEQEVSSHHTHTLKSLDVKDINDLKSRQKGNLISDQWTVKSGTDSNSNYLFTSVERVDDYTKVEQKRSKKSNFKTFDMSKLTKAQQITKNQSSSQKQKLVASPQKQKNLSTIIGNEIQNSRSKHTSMIKSSRTDKHMRTGSNQTDEVKTGTINRSSERTFSPQSRESSIVKDLEYIIKNGYRSKKDVLWDSVATKNNHMATKPFQTGLRNTSNLMTKIVKHITLDMTSANSSQRSSFARDSSNGSRSYRDQLGYQKRQGSQLPNLPSNARTLDVAQPKIALTIPKSRGLRDLKAEIMKSSNVFKGSERAEVSRLQLRSQENSMVSRESLLSPKASLGQAIYTHFTQLNDKDVDQQFGKPKTSTHVNSRRLKMFYTTQIQL</sequence>
<feature type="compositionally biased region" description="Low complexity" evidence="1">
    <location>
        <begin position="577"/>
        <end position="588"/>
    </location>
</feature>
<proteinExistence type="predicted"/>
<feature type="region of interest" description="Disordered" evidence="1">
    <location>
        <begin position="466"/>
        <end position="511"/>
    </location>
</feature>
<evidence type="ECO:0000256" key="1">
    <source>
        <dbReference type="SAM" id="MobiDB-lite"/>
    </source>
</evidence>
<feature type="compositionally biased region" description="Polar residues" evidence="1">
    <location>
        <begin position="57"/>
        <end position="66"/>
    </location>
</feature>
<dbReference type="InParanoid" id="A0A078ABN1"/>
<organism evidence="2 3">
    <name type="scientific">Stylonychia lemnae</name>
    <name type="common">Ciliate</name>
    <dbReference type="NCBI Taxonomy" id="5949"/>
    <lineage>
        <taxon>Eukaryota</taxon>
        <taxon>Sar</taxon>
        <taxon>Alveolata</taxon>
        <taxon>Ciliophora</taxon>
        <taxon>Intramacronucleata</taxon>
        <taxon>Spirotrichea</taxon>
        <taxon>Stichotrichia</taxon>
        <taxon>Sporadotrichida</taxon>
        <taxon>Oxytrichidae</taxon>
        <taxon>Stylonychinae</taxon>
        <taxon>Stylonychia</taxon>
    </lineage>
</organism>
<feature type="region of interest" description="Disordered" evidence="1">
    <location>
        <begin position="30"/>
        <end position="85"/>
    </location>
</feature>
<feature type="region of interest" description="Disordered" evidence="1">
    <location>
        <begin position="430"/>
        <end position="452"/>
    </location>
</feature>
<accession>A0A078ABN1</accession>
<feature type="compositionally biased region" description="Polar residues" evidence="1">
    <location>
        <begin position="485"/>
        <end position="511"/>
    </location>
</feature>
<protein>
    <submittedName>
        <fullName evidence="2">Uncharacterized protein</fullName>
    </submittedName>
</protein>
<feature type="compositionally biased region" description="Low complexity" evidence="1">
    <location>
        <begin position="44"/>
        <end position="55"/>
    </location>
</feature>
<keyword evidence="3" id="KW-1185">Reference proteome</keyword>
<feature type="region of interest" description="Disordered" evidence="1">
    <location>
        <begin position="575"/>
        <end position="595"/>
    </location>
</feature>
<evidence type="ECO:0000313" key="2">
    <source>
        <dbReference type="EMBL" id="CDW79705.1"/>
    </source>
</evidence>